<dbReference type="SUPFAM" id="SSF53213">
    <property type="entry name" value="LigB-like"/>
    <property type="match status" value="1"/>
</dbReference>
<evidence type="ECO:0000256" key="6">
    <source>
        <dbReference type="SAM" id="SignalP"/>
    </source>
</evidence>
<organism evidence="8 9">
    <name type="scientific">Globisporangium ultimum (strain ATCC 200006 / CBS 805.95 / DAOM BR144)</name>
    <name type="common">Pythium ultimum</name>
    <dbReference type="NCBI Taxonomy" id="431595"/>
    <lineage>
        <taxon>Eukaryota</taxon>
        <taxon>Sar</taxon>
        <taxon>Stramenopiles</taxon>
        <taxon>Oomycota</taxon>
        <taxon>Peronosporomycetes</taxon>
        <taxon>Pythiales</taxon>
        <taxon>Pythiaceae</taxon>
        <taxon>Globisporangium</taxon>
    </lineage>
</organism>
<evidence type="ECO:0000256" key="4">
    <source>
        <dbReference type="ARBA" id="ARBA00022833"/>
    </source>
</evidence>
<dbReference type="GO" id="GO:0016702">
    <property type="term" value="F:oxidoreductase activity, acting on single donors with incorporation of molecular oxygen, incorporation of two atoms of oxygen"/>
    <property type="evidence" value="ECO:0007669"/>
    <property type="project" value="UniProtKB-ARBA"/>
</dbReference>
<feature type="signal peptide" evidence="6">
    <location>
        <begin position="1"/>
        <end position="19"/>
    </location>
</feature>
<dbReference type="EnsemblProtists" id="PYU1_T005327">
    <property type="protein sequence ID" value="PYU1_T005327"/>
    <property type="gene ID" value="PYU1_G005316"/>
</dbReference>
<sequence>MRFITLFFSVLLPAAAVAAAQPDDVCDASSGPTCATMNRAFRHPVVVVSHGPGPLWLLKDGFYGQSSTCEAANNVRTIFNRLYPQASGDASASVRPLPKRILFVSAHWESRRYGFEISKSANPEMIYDYGGFPPESYEVVYGAKGDPQFAARIKDVLAQNQITSTLVERGYDHGVFVPMFLIRPEADIPIVSVSINDRMSTKDHFELGKALAPLRDEDTLIICSGQATHNLRAGFDPSAPIADWASNFQEWLDSTFAGSSNFSYKDRQTAIESWEKVPSARKAHPTPDHFTPFVVAMGAGMEPERPAATKLFGGWGVGQLSFATYAWGLEQ</sequence>
<dbReference type="VEuPathDB" id="FungiDB:PYU1_G005316"/>
<name>K3WK35_GLOUD</name>
<dbReference type="GO" id="GO:0008270">
    <property type="term" value="F:zinc ion binding"/>
    <property type="evidence" value="ECO:0007669"/>
    <property type="project" value="InterPro"/>
</dbReference>
<dbReference type="GO" id="GO:0008198">
    <property type="term" value="F:ferrous iron binding"/>
    <property type="evidence" value="ECO:0007669"/>
    <property type="project" value="InterPro"/>
</dbReference>
<dbReference type="HOGENOM" id="CLU_046582_0_1_1"/>
<evidence type="ECO:0000313" key="9">
    <source>
        <dbReference type="Proteomes" id="UP000019132"/>
    </source>
</evidence>
<dbReference type="EMBL" id="GL376633">
    <property type="status" value="NOT_ANNOTATED_CDS"/>
    <property type="molecule type" value="Genomic_DNA"/>
</dbReference>
<reference evidence="8" key="3">
    <citation type="submission" date="2015-02" db="UniProtKB">
        <authorList>
            <consortium name="EnsemblProtists"/>
        </authorList>
    </citation>
    <scope>IDENTIFICATION</scope>
    <source>
        <strain evidence="8">DAOM BR144</strain>
    </source>
</reference>
<keyword evidence="9" id="KW-1185">Reference proteome</keyword>
<dbReference type="STRING" id="431595.K3WK35"/>
<proteinExistence type="inferred from homology"/>
<feature type="domain" description="Extradiol ring-cleavage dioxygenase class III enzyme subunit B" evidence="7">
    <location>
        <begin position="83"/>
        <end position="302"/>
    </location>
</feature>
<accession>K3WK35</accession>
<evidence type="ECO:0000256" key="1">
    <source>
        <dbReference type="ARBA" id="ARBA00001947"/>
    </source>
</evidence>
<dbReference type="PANTHER" id="PTHR30096">
    <property type="entry name" value="4,5-DOPA DIOXYGENASE EXTRADIOL-LIKE PROTEIN"/>
    <property type="match status" value="1"/>
</dbReference>
<dbReference type="CDD" id="cd07363">
    <property type="entry name" value="45_DOPA_Dioxygenase"/>
    <property type="match status" value="1"/>
</dbReference>
<protein>
    <recommendedName>
        <fullName evidence="7">Extradiol ring-cleavage dioxygenase class III enzyme subunit B domain-containing protein</fullName>
    </recommendedName>
</protein>
<evidence type="ECO:0000259" key="7">
    <source>
        <dbReference type="Pfam" id="PF02900"/>
    </source>
</evidence>
<keyword evidence="5" id="KW-0560">Oxidoreductase</keyword>
<reference evidence="9" key="1">
    <citation type="journal article" date="2010" name="Genome Biol.">
        <title>Genome sequence of the necrotrophic plant pathogen Pythium ultimum reveals original pathogenicity mechanisms and effector repertoire.</title>
        <authorList>
            <person name="Levesque C.A."/>
            <person name="Brouwer H."/>
            <person name="Cano L."/>
            <person name="Hamilton J.P."/>
            <person name="Holt C."/>
            <person name="Huitema E."/>
            <person name="Raffaele S."/>
            <person name="Robideau G.P."/>
            <person name="Thines M."/>
            <person name="Win J."/>
            <person name="Zerillo M.M."/>
            <person name="Beakes G.W."/>
            <person name="Boore J.L."/>
            <person name="Busam D."/>
            <person name="Dumas B."/>
            <person name="Ferriera S."/>
            <person name="Fuerstenberg S.I."/>
            <person name="Gachon C.M."/>
            <person name="Gaulin E."/>
            <person name="Govers F."/>
            <person name="Grenville-Briggs L."/>
            <person name="Horner N."/>
            <person name="Hostetler J."/>
            <person name="Jiang R.H."/>
            <person name="Johnson J."/>
            <person name="Krajaejun T."/>
            <person name="Lin H."/>
            <person name="Meijer H.J."/>
            <person name="Moore B."/>
            <person name="Morris P."/>
            <person name="Phuntmart V."/>
            <person name="Puiu D."/>
            <person name="Shetty J."/>
            <person name="Stajich J.E."/>
            <person name="Tripathy S."/>
            <person name="Wawra S."/>
            <person name="van West P."/>
            <person name="Whitty B.R."/>
            <person name="Coutinho P.M."/>
            <person name="Henrissat B."/>
            <person name="Martin F."/>
            <person name="Thomas P.D."/>
            <person name="Tyler B.M."/>
            <person name="De Vries R.P."/>
            <person name="Kamoun S."/>
            <person name="Yandell M."/>
            <person name="Tisserat N."/>
            <person name="Buell C.R."/>
        </authorList>
    </citation>
    <scope>NUCLEOTIDE SEQUENCE</scope>
    <source>
        <strain evidence="9">DAOM:BR144</strain>
    </source>
</reference>
<dbReference type="InterPro" id="IPR004183">
    <property type="entry name" value="Xdiol_dOase_suB"/>
</dbReference>
<evidence type="ECO:0000313" key="8">
    <source>
        <dbReference type="EnsemblProtists" id="PYU1_T005327"/>
    </source>
</evidence>
<dbReference type="Proteomes" id="UP000019132">
    <property type="component" value="Unassembled WGS sequence"/>
</dbReference>
<feature type="chain" id="PRO_5003867827" description="Extradiol ring-cleavage dioxygenase class III enzyme subunit B domain-containing protein" evidence="6">
    <location>
        <begin position="20"/>
        <end position="331"/>
    </location>
</feature>
<keyword evidence="3" id="KW-0479">Metal-binding</keyword>
<evidence type="ECO:0000256" key="3">
    <source>
        <dbReference type="ARBA" id="ARBA00022723"/>
    </source>
</evidence>
<evidence type="ECO:0000256" key="5">
    <source>
        <dbReference type="ARBA" id="ARBA00023002"/>
    </source>
</evidence>
<dbReference type="AlphaFoldDB" id="K3WK35"/>
<comment type="cofactor">
    <cofactor evidence="1">
        <name>Zn(2+)</name>
        <dbReference type="ChEBI" id="CHEBI:29105"/>
    </cofactor>
</comment>
<dbReference type="InParanoid" id="K3WK35"/>
<dbReference type="Pfam" id="PF02900">
    <property type="entry name" value="LigB"/>
    <property type="match status" value="1"/>
</dbReference>
<keyword evidence="4" id="KW-0862">Zinc</keyword>
<dbReference type="InterPro" id="IPR014436">
    <property type="entry name" value="Extradiol_dOase_DODA"/>
</dbReference>
<dbReference type="eggNOG" id="ENOG502QS66">
    <property type="taxonomic scope" value="Eukaryota"/>
</dbReference>
<comment type="similarity">
    <text evidence="2">Belongs to the DODA-type extradiol aromatic ring-opening dioxygenase family.</text>
</comment>
<evidence type="ECO:0000256" key="2">
    <source>
        <dbReference type="ARBA" id="ARBA00007581"/>
    </source>
</evidence>
<reference evidence="9" key="2">
    <citation type="submission" date="2010-04" db="EMBL/GenBank/DDBJ databases">
        <authorList>
            <person name="Buell R."/>
            <person name="Hamilton J."/>
            <person name="Hostetler J."/>
        </authorList>
    </citation>
    <scope>NUCLEOTIDE SEQUENCE [LARGE SCALE GENOMIC DNA]</scope>
    <source>
        <strain evidence="9">DAOM:BR144</strain>
    </source>
</reference>
<keyword evidence="6" id="KW-0732">Signal</keyword>
<dbReference type="PANTHER" id="PTHR30096:SF0">
    <property type="entry name" value="4,5-DOPA DIOXYGENASE EXTRADIOL-LIKE PROTEIN"/>
    <property type="match status" value="1"/>
</dbReference>
<dbReference type="OMA" id="HAVYVPM"/>
<dbReference type="Gene3D" id="3.40.830.10">
    <property type="entry name" value="LigB-like"/>
    <property type="match status" value="1"/>
</dbReference>